<gene>
    <name evidence="3" type="ORF">Bathy03g00520</name>
</gene>
<feature type="compositionally biased region" description="Polar residues" evidence="1">
    <location>
        <begin position="291"/>
        <end position="316"/>
    </location>
</feature>
<evidence type="ECO:0000313" key="3">
    <source>
        <dbReference type="EMBL" id="CCO15559.1"/>
    </source>
</evidence>
<feature type="region of interest" description="Disordered" evidence="1">
    <location>
        <begin position="209"/>
        <end position="316"/>
    </location>
</feature>
<evidence type="ECO:0000256" key="1">
    <source>
        <dbReference type="SAM" id="MobiDB-lite"/>
    </source>
</evidence>
<feature type="compositionally biased region" description="Polar residues" evidence="1">
    <location>
        <begin position="209"/>
        <end position="222"/>
    </location>
</feature>
<sequence>MLFSLLVFQNCSLFSFPITSVNALGCECTGDEFLVSGVSLGSRCAEWGDKNAICADQTTVTDECCKPWCWVSQTDCPSARYNKQADKYFSYDACGATCANDHCGEEKTYVDTRGAIVCESEYQNTWVRYRMSSWIFIIPLFCLFSSLRYQQSRRRMLLCQNQLQGGGSPYGQASAGVWRGQNFGLQNNFTTPQGQAVYIVGANGRLTPLQNSNAANQPQFYQGGNPAQEVRRQQNQPRSGGMLDALFGRANRGGGGGGVQSQQPRAAAATSVVPEMSPVSREPAYAPPSNYYGNENQARRNQAVTDNSPQQAYPTV</sequence>
<name>K8ECB1_9CHLO</name>
<dbReference type="KEGG" id="bpg:Bathy03g00520"/>
<feature type="chain" id="PRO_5003919151" evidence="2">
    <location>
        <begin position="24"/>
        <end position="316"/>
    </location>
</feature>
<dbReference type="GeneID" id="19016590"/>
<reference evidence="3 4" key="1">
    <citation type="submission" date="2011-10" db="EMBL/GenBank/DDBJ databases">
        <authorList>
            <person name="Genoscope - CEA"/>
        </authorList>
    </citation>
    <scope>NUCLEOTIDE SEQUENCE [LARGE SCALE GENOMIC DNA]</scope>
    <source>
        <strain evidence="3 4">RCC 1105</strain>
    </source>
</reference>
<dbReference type="EMBL" id="FO082276">
    <property type="protein sequence ID" value="CCO15559.1"/>
    <property type="molecule type" value="Genomic_DNA"/>
</dbReference>
<feature type="signal peptide" evidence="2">
    <location>
        <begin position="1"/>
        <end position="23"/>
    </location>
</feature>
<dbReference type="Proteomes" id="UP000198341">
    <property type="component" value="Chromosome 3"/>
</dbReference>
<protein>
    <submittedName>
        <fullName evidence="3">Uncharacterized protein</fullName>
    </submittedName>
</protein>
<dbReference type="AlphaFoldDB" id="K8ECB1"/>
<organism evidence="3 4">
    <name type="scientific">Bathycoccus prasinos</name>
    <dbReference type="NCBI Taxonomy" id="41875"/>
    <lineage>
        <taxon>Eukaryota</taxon>
        <taxon>Viridiplantae</taxon>
        <taxon>Chlorophyta</taxon>
        <taxon>Mamiellophyceae</taxon>
        <taxon>Mamiellales</taxon>
        <taxon>Bathycoccaceae</taxon>
        <taxon>Bathycoccus</taxon>
    </lineage>
</organism>
<evidence type="ECO:0000256" key="2">
    <source>
        <dbReference type="SAM" id="SignalP"/>
    </source>
</evidence>
<keyword evidence="4" id="KW-1185">Reference proteome</keyword>
<dbReference type="RefSeq" id="XP_007514122.1">
    <property type="nucleotide sequence ID" value="XM_007514060.1"/>
</dbReference>
<evidence type="ECO:0000313" key="4">
    <source>
        <dbReference type="Proteomes" id="UP000198341"/>
    </source>
</evidence>
<keyword evidence="2" id="KW-0732">Signal</keyword>
<proteinExistence type="predicted"/>
<accession>K8ECB1</accession>